<evidence type="ECO:0000313" key="2">
    <source>
        <dbReference type="Proteomes" id="UP000708208"/>
    </source>
</evidence>
<accession>A0A8J2PKF9</accession>
<sequence>MTIRGCKRVETSLISPAKKCNMGDNSGQNTGNAKIIKENNKFANCYSPNPVQCLPTSKFLSLFPKPSLYFHGREDKLAEIHRTVQVCTTQTHSHLKTIVIHGFGGMGKSEIVRAYANRFYKDYDYIVWFDAETKISVHLSFQRLAEVLGLSFETTVDITKIYQKITSTYNKGIFIFDNAEGLKTENNQFGIEEYLPMDCILKKPICIITSRNGISAWDAVKMKLNNSICSIAKALDGYPLALSLASAMMGKLKDDSSFEDIETRLSAYMDILKFTAILEEYNESHYEVRLNMILEAASTKLESSTAVDLLAIMSYLDPHKITLKLTYAIFSCKCYDGKEHLEIYDRNFLHVMTLFQEYSLVKIDKDEMKLHQLIQKSARTVAANQAVTKILRFFEQNPNNERWREHMIFVYNVLTYGISVENEGYFLSMLMQKLNPEKFPAKLLRNAGYKNFSSGTTFLDQPIAQKSIANVAIPNGMNIVSILADEETTHIFPEQNGKEQVGRLKPR</sequence>
<evidence type="ECO:0000313" key="1">
    <source>
        <dbReference type="EMBL" id="CAG7826559.1"/>
    </source>
</evidence>
<dbReference type="PANTHER" id="PTHR35205:SF1">
    <property type="entry name" value="ZU5 DOMAIN-CONTAINING PROTEIN"/>
    <property type="match status" value="1"/>
</dbReference>
<reference evidence="1" key="1">
    <citation type="submission" date="2021-06" db="EMBL/GenBank/DDBJ databases">
        <authorList>
            <person name="Hodson N. C."/>
            <person name="Mongue J. A."/>
            <person name="Jaron S. K."/>
        </authorList>
    </citation>
    <scope>NUCLEOTIDE SEQUENCE</scope>
</reference>
<proteinExistence type="predicted"/>
<organism evidence="1 2">
    <name type="scientific">Allacma fusca</name>
    <dbReference type="NCBI Taxonomy" id="39272"/>
    <lineage>
        <taxon>Eukaryota</taxon>
        <taxon>Metazoa</taxon>
        <taxon>Ecdysozoa</taxon>
        <taxon>Arthropoda</taxon>
        <taxon>Hexapoda</taxon>
        <taxon>Collembola</taxon>
        <taxon>Symphypleona</taxon>
        <taxon>Sminthuridae</taxon>
        <taxon>Allacma</taxon>
    </lineage>
</organism>
<name>A0A8J2PKF9_9HEXA</name>
<dbReference type="AlphaFoldDB" id="A0A8J2PKF9"/>
<comment type="caution">
    <text evidence="1">The sequence shown here is derived from an EMBL/GenBank/DDBJ whole genome shotgun (WGS) entry which is preliminary data.</text>
</comment>
<protein>
    <recommendedName>
        <fullName evidence="3">NB-ARC domain-containing protein</fullName>
    </recommendedName>
</protein>
<dbReference type="PANTHER" id="PTHR35205">
    <property type="entry name" value="NB-ARC AND TPR DOMAIN PROTEIN"/>
    <property type="match status" value="1"/>
</dbReference>
<evidence type="ECO:0008006" key="3">
    <source>
        <dbReference type="Google" id="ProtNLM"/>
    </source>
</evidence>
<gene>
    <name evidence="1" type="ORF">AFUS01_LOCUS36606</name>
</gene>
<dbReference type="OrthoDB" id="8123811at2759"/>
<feature type="non-terminal residue" evidence="1">
    <location>
        <position position="1"/>
    </location>
</feature>
<dbReference type="EMBL" id="CAJVCH010540208">
    <property type="protein sequence ID" value="CAG7826559.1"/>
    <property type="molecule type" value="Genomic_DNA"/>
</dbReference>
<keyword evidence="2" id="KW-1185">Reference proteome</keyword>
<dbReference type="Proteomes" id="UP000708208">
    <property type="component" value="Unassembled WGS sequence"/>
</dbReference>